<feature type="domain" description="Glycosyltransferase 2-like" evidence="1">
    <location>
        <begin position="5"/>
        <end position="177"/>
    </location>
</feature>
<name>A0A3S0Y4A6_CHLFR</name>
<keyword evidence="2" id="KW-0808">Transferase</keyword>
<dbReference type="EMBL" id="RSCJ01000003">
    <property type="protein sequence ID" value="RUR84970.1"/>
    <property type="molecule type" value="Genomic_DNA"/>
</dbReference>
<evidence type="ECO:0000259" key="1">
    <source>
        <dbReference type="Pfam" id="PF00535"/>
    </source>
</evidence>
<evidence type="ECO:0000313" key="3">
    <source>
        <dbReference type="Proteomes" id="UP000268857"/>
    </source>
</evidence>
<dbReference type="CDD" id="cd06423">
    <property type="entry name" value="CESA_like"/>
    <property type="match status" value="1"/>
</dbReference>
<accession>A0A3S0Y4A6</accession>
<dbReference type="InterPro" id="IPR050834">
    <property type="entry name" value="Glycosyltransf_2"/>
</dbReference>
<reference evidence="2 3" key="1">
    <citation type="journal article" date="2019" name="Genome Biol. Evol.">
        <title>Day and night: Metabolic profiles and evolutionary relationships of six axenic non-marine cyanobacteria.</title>
        <authorList>
            <person name="Will S.E."/>
            <person name="Henke P."/>
            <person name="Boedeker C."/>
            <person name="Huang S."/>
            <person name="Brinkmann H."/>
            <person name="Rohde M."/>
            <person name="Jarek M."/>
            <person name="Friedl T."/>
            <person name="Seufert S."/>
            <person name="Schumacher M."/>
            <person name="Overmann J."/>
            <person name="Neumann-Schaal M."/>
            <person name="Petersen J."/>
        </authorList>
    </citation>
    <scope>NUCLEOTIDE SEQUENCE [LARGE SCALE GENOMIC DNA]</scope>
    <source>
        <strain evidence="2 3">PCC 6912</strain>
    </source>
</reference>
<protein>
    <submittedName>
        <fullName evidence="2">Glycosyl transferase</fullName>
    </submittedName>
</protein>
<gene>
    <name evidence="2" type="ORF">PCC6912_10860</name>
</gene>
<dbReference type="Gene3D" id="3.90.550.10">
    <property type="entry name" value="Spore Coat Polysaccharide Biosynthesis Protein SpsA, Chain A"/>
    <property type="match status" value="1"/>
</dbReference>
<dbReference type="GO" id="GO:0016740">
    <property type="term" value="F:transferase activity"/>
    <property type="evidence" value="ECO:0007669"/>
    <property type="project" value="UniProtKB-KW"/>
</dbReference>
<dbReference type="AlphaFoldDB" id="A0A3S0Y4A6"/>
<comment type="caution">
    <text evidence="2">The sequence shown here is derived from an EMBL/GenBank/DDBJ whole genome shotgun (WGS) entry which is preliminary data.</text>
</comment>
<proteinExistence type="predicted"/>
<dbReference type="PANTHER" id="PTHR43685:SF2">
    <property type="entry name" value="GLYCOSYLTRANSFERASE 2-LIKE DOMAIN-CONTAINING PROTEIN"/>
    <property type="match status" value="1"/>
</dbReference>
<dbReference type="PANTHER" id="PTHR43685">
    <property type="entry name" value="GLYCOSYLTRANSFERASE"/>
    <property type="match status" value="1"/>
</dbReference>
<dbReference type="InterPro" id="IPR001173">
    <property type="entry name" value="Glyco_trans_2-like"/>
</dbReference>
<dbReference type="Proteomes" id="UP000268857">
    <property type="component" value="Unassembled WGS sequence"/>
</dbReference>
<dbReference type="OrthoDB" id="257969at2"/>
<dbReference type="SUPFAM" id="SSF53448">
    <property type="entry name" value="Nucleotide-diphospho-sugar transferases"/>
    <property type="match status" value="1"/>
</dbReference>
<keyword evidence="3" id="KW-1185">Reference proteome</keyword>
<dbReference type="RefSeq" id="WP_016872593.1">
    <property type="nucleotide sequence ID" value="NZ_AJLN01000084.1"/>
</dbReference>
<dbReference type="Pfam" id="PF00535">
    <property type="entry name" value="Glycos_transf_2"/>
    <property type="match status" value="1"/>
</dbReference>
<organism evidence="2 3">
    <name type="scientific">Chlorogloeopsis fritschii PCC 6912</name>
    <dbReference type="NCBI Taxonomy" id="211165"/>
    <lineage>
        <taxon>Bacteria</taxon>
        <taxon>Bacillati</taxon>
        <taxon>Cyanobacteriota</taxon>
        <taxon>Cyanophyceae</taxon>
        <taxon>Nostocales</taxon>
        <taxon>Chlorogloeopsidaceae</taxon>
        <taxon>Chlorogloeopsis</taxon>
    </lineage>
</organism>
<dbReference type="STRING" id="211165.GCA_000317285_03126"/>
<evidence type="ECO:0000313" key="2">
    <source>
        <dbReference type="EMBL" id="RUR84970.1"/>
    </source>
</evidence>
<dbReference type="InterPro" id="IPR029044">
    <property type="entry name" value="Nucleotide-diphossugar_trans"/>
</dbReference>
<sequence length="316" mass="35958">MIAISVIIPTYLRPKDLTRCLEALKQQTRPADEVLVVVRDSDNETWALFKESNFDPLPIKTVTVEVPGVVAALNAALDVATGDIITVTDDDAAPHTDWLKRIETYYLSDERLGGVGGRDWVYWENKLLDHDDTETVGQVQWFGRVIGNHHRGVGQAREVDILKGVNMSYRRSAIAEIGFDERMWGTGAQVNFEMALCLALKRKGWKLVYDPAIAVDHYPAKRFDEDKRDRLNEVALVNAVHNETLVLLENLPPVRRVVFMLWAVLVGTQESLGLIQWLRFFPKEGKLAQRKWLASLRGRWQGLRTWQQSVKVNTSN</sequence>